<sequence length="108" mass="12202">MRGRQRHRSKMAAAAGINELVATRAVRVWAARGRDMLQSTVLLSFRLSPFLKCERVVHIIYYIAKLSSYTIALPPLALRGRVLAALLQRWQCRQPCQCKAAPQLRSGL</sequence>
<dbReference type="EMBL" id="HBEC01001895">
    <property type="protein sequence ID" value="CAD8280863.1"/>
    <property type="molecule type" value="Transcribed_RNA"/>
</dbReference>
<evidence type="ECO:0000313" key="1">
    <source>
        <dbReference type="EMBL" id="CAD8280863.1"/>
    </source>
</evidence>
<proteinExistence type="predicted"/>
<protein>
    <submittedName>
        <fullName evidence="1">Uncharacterized protein</fullName>
    </submittedName>
</protein>
<organism evidence="1">
    <name type="scientific">Chlamydomonas euryale</name>
    <dbReference type="NCBI Taxonomy" id="1486919"/>
    <lineage>
        <taxon>Eukaryota</taxon>
        <taxon>Viridiplantae</taxon>
        <taxon>Chlorophyta</taxon>
        <taxon>core chlorophytes</taxon>
        <taxon>Chlorophyceae</taxon>
        <taxon>CS clade</taxon>
        <taxon>Chlamydomonadales</taxon>
        <taxon>Chlamydomonadaceae</taxon>
        <taxon>Chlamydomonas</taxon>
    </lineage>
</organism>
<gene>
    <name evidence="1" type="ORF">CEUR00632_LOCUS898</name>
</gene>
<dbReference type="AlphaFoldDB" id="A0A7R9YQZ6"/>
<reference evidence="1" key="1">
    <citation type="submission" date="2021-01" db="EMBL/GenBank/DDBJ databases">
        <authorList>
            <person name="Corre E."/>
            <person name="Pelletier E."/>
            <person name="Niang G."/>
            <person name="Scheremetjew M."/>
            <person name="Finn R."/>
            <person name="Kale V."/>
            <person name="Holt S."/>
            <person name="Cochrane G."/>
            <person name="Meng A."/>
            <person name="Brown T."/>
            <person name="Cohen L."/>
        </authorList>
    </citation>
    <scope>NUCLEOTIDE SEQUENCE</scope>
    <source>
        <strain evidence="1">CCMP219</strain>
    </source>
</reference>
<name>A0A7R9YQZ6_9CHLO</name>
<accession>A0A7R9YQZ6</accession>